<dbReference type="PANTHER" id="PTHR21299:SF2">
    <property type="entry name" value="CYTIDYLATE KINASE"/>
    <property type="match status" value="1"/>
</dbReference>
<evidence type="ECO:0000256" key="4">
    <source>
        <dbReference type="ARBA" id="ARBA00022777"/>
    </source>
</evidence>
<dbReference type="Proteomes" id="UP000245423">
    <property type="component" value="Chromosome 1"/>
</dbReference>
<dbReference type="AlphaFoldDB" id="M1Z3R8"/>
<comment type="similarity">
    <text evidence="1 8">Belongs to the cytidylate kinase family. Type 1 subfamily.</text>
</comment>
<keyword evidence="3 8" id="KW-0547">Nucleotide-binding</keyword>
<dbReference type="PANTHER" id="PTHR21299">
    <property type="entry name" value="CYTIDYLATE KINASE/PANTOATE-BETA-ALANINE LIGASE"/>
    <property type="match status" value="1"/>
</dbReference>
<comment type="catalytic activity">
    <reaction evidence="6 8">
        <text>dCMP + ATP = dCDP + ADP</text>
        <dbReference type="Rhea" id="RHEA:25094"/>
        <dbReference type="ChEBI" id="CHEBI:30616"/>
        <dbReference type="ChEBI" id="CHEBI:57566"/>
        <dbReference type="ChEBI" id="CHEBI:58593"/>
        <dbReference type="ChEBI" id="CHEBI:456216"/>
        <dbReference type="EC" id="2.7.4.25"/>
    </reaction>
</comment>
<evidence type="ECO:0000256" key="5">
    <source>
        <dbReference type="ARBA" id="ARBA00022840"/>
    </source>
</evidence>
<dbReference type="NCBIfam" id="TIGR00017">
    <property type="entry name" value="cmk"/>
    <property type="match status" value="1"/>
</dbReference>
<dbReference type="CDD" id="cd02020">
    <property type="entry name" value="CMPK"/>
    <property type="match status" value="1"/>
</dbReference>
<protein>
    <recommendedName>
        <fullName evidence="8">Cytidylate kinase</fullName>
        <shortName evidence="8">CK</shortName>
        <ecNumber evidence="8">2.7.4.25</ecNumber>
    </recommendedName>
    <alternativeName>
        <fullName evidence="8">Cytidine monophosphate kinase</fullName>
        <shortName evidence="8">CMP kinase</shortName>
    </alternativeName>
</protein>
<dbReference type="EC" id="2.7.4.25" evidence="8"/>
<feature type="binding site" evidence="8">
    <location>
        <begin position="12"/>
        <end position="20"/>
    </location>
    <ligand>
        <name>ATP</name>
        <dbReference type="ChEBI" id="CHEBI:30616"/>
    </ligand>
</feature>
<dbReference type="GO" id="GO:0036431">
    <property type="term" value="F:dCMP kinase activity"/>
    <property type="evidence" value="ECO:0007669"/>
    <property type="project" value="InterPro"/>
</dbReference>
<dbReference type="GO" id="GO:0005524">
    <property type="term" value="F:ATP binding"/>
    <property type="evidence" value="ECO:0007669"/>
    <property type="project" value="UniProtKB-UniRule"/>
</dbReference>
<dbReference type="InterPro" id="IPR011994">
    <property type="entry name" value="Cytidylate_kinase_dom"/>
</dbReference>
<dbReference type="SUPFAM" id="SSF52540">
    <property type="entry name" value="P-loop containing nucleoside triphosphate hydrolases"/>
    <property type="match status" value="1"/>
</dbReference>
<name>M1Z3R8_9FIRM</name>
<dbReference type="InterPro" id="IPR003136">
    <property type="entry name" value="Cytidylate_kin"/>
</dbReference>
<reference evidence="10 11" key="1">
    <citation type="submission" date="2016-11" db="EMBL/GenBank/DDBJ databases">
        <authorList>
            <person name="Manzoor S."/>
        </authorList>
    </citation>
    <scope>NUCLEOTIDE SEQUENCE [LARGE SCALE GENOMIC DNA]</scope>
    <source>
        <strain evidence="10">Clostridium ultunense strain Esp</strain>
    </source>
</reference>
<keyword evidence="2 8" id="KW-0808">Transferase</keyword>
<accession>M1Z3R8</accession>
<evidence type="ECO:0000313" key="10">
    <source>
        <dbReference type="EMBL" id="SHD77113.1"/>
    </source>
</evidence>
<dbReference type="RefSeq" id="WP_005582202.1">
    <property type="nucleotide sequence ID" value="NZ_LT669839.1"/>
</dbReference>
<sequence>MVNRRLIIAVDGPAGAGKSTIAKRIAEILELEYIDTGAMYRALTLKVIRAGIDPEDTENILKLMETTSIYFKDNHIYLDGTTVDNEIRKKIVNNNVSVISKIKEVRENMVHLQRSLAESSNLIMDGRDIGTVVLPNANYKFFITASIEERGRRRYKELLEKEEKNISYEQILTEIKNRDRIDSTRKIAPLKKSLDAYEIDTTEKTVEECVEEILRIIEGG</sequence>
<evidence type="ECO:0000256" key="8">
    <source>
        <dbReference type="HAMAP-Rule" id="MF_00238"/>
    </source>
</evidence>
<keyword evidence="5 8" id="KW-0067">ATP-binding</keyword>
<evidence type="ECO:0000256" key="6">
    <source>
        <dbReference type="ARBA" id="ARBA00047615"/>
    </source>
</evidence>
<dbReference type="Pfam" id="PF02224">
    <property type="entry name" value="Cytidylate_kin"/>
    <property type="match status" value="1"/>
</dbReference>
<keyword evidence="4 8" id="KW-0418">Kinase</keyword>
<dbReference type="GO" id="GO:0006220">
    <property type="term" value="P:pyrimidine nucleotide metabolic process"/>
    <property type="evidence" value="ECO:0007669"/>
    <property type="project" value="UniProtKB-UniRule"/>
</dbReference>
<comment type="catalytic activity">
    <reaction evidence="7 8">
        <text>CMP + ATP = CDP + ADP</text>
        <dbReference type="Rhea" id="RHEA:11600"/>
        <dbReference type="ChEBI" id="CHEBI:30616"/>
        <dbReference type="ChEBI" id="CHEBI:58069"/>
        <dbReference type="ChEBI" id="CHEBI:60377"/>
        <dbReference type="ChEBI" id="CHEBI:456216"/>
        <dbReference type="EC" id="2.7.4.25"/>
    </reaction>
</comment>
<keyword evidence="8" id="KW-0963">Cytoplasm</keyword>
<dbReference type="HOGENOM" id="CLU_079959_2_0_9"/>
<evidence type="ECO:0000256" key="2">
    <source>
        <dbReference type="ARBA" id="ARBA00022679"/>
    </source>
</evidence>
<proteinExistence type="inferred from homology"/>
<keyword evidence="11" id="KW-1185">Reference proteome</keyword>
<dbReference type="HAMAP" id="MF_00238">
    <property type="entry name" value="Cytidyl_kinase_type1"/>
    <property type="match status" value="1"/>
</dbReference>
<feature type="domain" description="Cytidylate kinase" evidence="9">
    <location>
        <begin position="8"/>
        <end position="218"/>
    </location>
</feature>
<dbReference type="OrthoDB" id="9807434at2"/>
<organism evidence="10 11">
    <name type="scientific">[Clostridium] ultunense Esp</name>
    <dbReference type="NCBI Taxonomy" id="1288971"/>
    <lineage>
        <taxon>Bacteria</taxon>
        <taxon>Bacillati</taxon>
        <taxon>Bacillota</taxon>
        <taxon>Tissierellia</taxon>
        <taxon>Tissierellales</taxon>
        <taxon>Tepidimicrobiaceae</taxon>
        <taxon>Schnuerera</taxon>
    </lineage>
</organism>
<evidence type="ECO:0000256" key="3">
    <source>
        <dbReference type="ARBA" id="ARBA00022741"/>
    </source>
</evidence>
<evidence type="ECO:0000256" key="7">
    <source>
        <dbReference type="ARBA" id="ARBA00048478"/>
    </source>
</evidence>
<dbReference type="Gene3D" id="3.40.50.300">
    <property type="entry name" value="P-loop containing nucleotide triphosphate hydrolases"/>
    <property type="match status" value="1"/>
</dbReference>
<gene>
    <name evidence="8 10" type="primary">cmk</name>
    <name evidence="10" type="ORF">CUESP1_1750</name>
</gene>
<dbReference type="GO" id="GO:0015949">
    <property type="term" value="P:nucleobase-containing small molecule interconversion"/>
    <property type="evidence" value="ECO:0007669"/>
    <property type="project" value="TreeGrafter"/>
</dbReference>
<dbReference type="InterPro" id="IPR027417">
    <property type="entry name" value="P-loop_NTPase"/>
</dbReference>
<dbReference type="GO" id="GO:0036430">
    <property type="term" value="F:CMP kinase activity"/>
    <property type="evidence" value="ECO:0007669"/>
    <property type="project" value="RHEA"/>
</dbReference>
<evidence type="ECO:0000259" key="9">
    <source>
        <dbReference type="Pfam" id="PF02224"/>
    </source>
</evidence>
<evidence type="ECO:0000256" key="1">
    <source>
        <dbReference type="ARBA" id="ARBA00009427"/>
    </source>
</evidence>
<dbReference type="GO" id="GO:0005829">
    <property type="term" value="C:cytosol"/>
    <property type="evidence" value="ECO:0007669"/>
    <property type="project" value="TreeGrafter"/>
</dbReference>
<comment type="subcellular location">
    <subcellularLocation>
        <location evidence="8">Cytoplasm</location>
    </subcellularLocation>
</comment>
<evidence type="ECO:0000313" key="11">
    <source>
        <dbReference type="Proteomes" id="UP000245423"/>
    </source>
</evidence>
<dbReference type="EMBL" id="LT669839">
    <property type="protein sequence ID" value="SHD77113.1"/>
    <property type="molecule type" value="Genomic_DNA"/>
</dbReference>